<dbReference type="GO" id="GO:0003700">
    <property type="term" value="F:DNA-binding transcription factor activity"/>
    <property type="evidence" value="ECO:0007669"/>
    <property type="project" value="TreeGrafter"/>
</dbReference>
<dbReference type="Proteomes" id="UP000229054">
    <property type="component" value="Unassembled WGS sequence"/>
</dbReference>
<dbReference type="PANTHER" id="PTHR33221">
    <property type="entry name" value="WINGED HELIX-TURN-HELIX TRANSCRIPTIONAL REGULATOR, RRF2 FAMILY"/>
    <property type="match status" value="1"/>
</dbReference>
<dbReference type="SUPFAM" id="SSF46785">
    <property type="entry name" value="Winged helix' DNA-binding domain"/>
    <property type="match status" value="1"/>
</dbReference>
<dbReference type="GO" id="GO:0005829">
    <property type="term" value="C:cytosol"/>
    <property type="evidence" value="ECO:0007669"/>
    <property type="project" value="TreeGrafter"/>
</dbReference>
<dbReference type="Pfam" id="PF02082">
    <property type="entry name" value="Rrf2"/>
    <property type="match status" value="1"/>
</dbReference>
<dbReference type="InterPro" id="IPR030489">
    <property type="entry name" value="TR_Rrf2-type_CS"/>
</dbReference>
<evidence type="ECO:0000256" key="1">
    <source>
        <dbReference type="ARBA" id="ARBA00023125"/>
    </source>
</evidence>
<protein>
    <submittedName>
        <fullName evidence="2">Rrf2 family transcriptional regulator</fullName>
    </submittedName>
</protein>
<organism evidence="2 3">
    <name type="scientific">Candidatus Nealsonbacteria bacterium CG23_combo_of_CG06-09_8_20_14_all_39_25</name>
    <dbReference type="NCBI Taxonomy" id="1974723"/>
    <lineage>
        <taxon>Bacteria</taxon>
        <taxon>Candidatus Nealsoniibacteriota</taxon>
    </lineage>
</organism>
<dbReference type="AlphaFoldDB" id="A0A2G9YS21"/>
<dbReference type="PROSITE" id="PS51197">
    <property type="entry name" value="HTH_RRF2_2"/>
    <property type="match status" value="1"/>
</dbReference>
<dbReference type="NCBIfam" id="TIGR00738">
    <property type="entry name" value="rrf2_super"/>
    <property type="match status" value="1"/>
</dbReference>
<dbReference type="PROSITE" id="PS01332">
    <property type="entry name" value="HTH_RRF2_1"/>
    <property type="match status" value="1"/>
</dbReference>
<proteinExistence type="predicted"/>
<evidence type="ECO:0000313" key="3">
    <source>
        <dbReference type="Proteomes" id="UP000229054"/>
    </source>
</evidence>
<comment type="caution">
    <text evidence="2">The sequence shown here is derived from an EMBL/GenBank/DDBJ whole genome shotgun (WGS) entry which is preliminary data.</text>
</comment>
<dbReference type="InterPro" id="IPR000944">
    <property type="entry name" value="Tscrpt_reg_Rrf2"/>
</dbReference>
<sequence length="134" mass="15048">MLKVSTRSQYGLRAMIYLARHQREICPLKDISKEEGISFDYLEKIISKLEKTGLVKAKKGARGGYFLAKSPKKIKIGEIIRPLEGEKGLVKCMAGSYRCPMVKKCLSKKFWGKIQNALNSVLDSITLADLIKTP</sequence>
<dbReference type="Gene3D" id="1.10.10.10">
    <property type="entry name" value="Winged helix-like DNA-binding domain superfamily/Winged helix DNA-binding domain"/>
    <property type="match status" value="1"/>
</dbReference>
<dbReference type="InterPro" id="IPR036388">
    <property type="entry name" value="WH-like_DNA-bd_sf"/>
</dbReference>
<accession>A0A2G9YS21</accession>
<evidence type="ECO:0000313" key="2">
    <source>
        <dbReference type="EMBL" id="PIP22045.1"/>
    </source>
</evidence>
<name>A0A2G9YS21_9BACT</name>
<keyword evidence="1" id="KW-0238">DNA-binding</keyword>
<dbReference type="EMBL" id="PCRN01000094">
    <property type="protein sequence ID" value="PIP22045.1"/>
    <property type="molecule type" value="Genomic_DNA"/>
</dbReference>
<gene>
    <name evidence="2" type="ORF">COX38_02705</name>
</gene>
<dbReference type="GO" id="GO:0003677">
    <property type="term" value="F:DNA binding"/>
    <property type="evidence" value="ECO:0007669"/>
    <property type="project" value="UniProtKB-KW"/>
</dbReference>
<reference evidence="2 3" key="1">
    <citation type="submission" date="2017-09" db="EMBL/GenBank/DDBJ databases">
        <title>Depth-based differentiation of microbial function through sediment-hosted aquifers and enrichment of novel symbionts in the deep terrestrial subsurface.</title>
        <authorList>
            <person name="Probst A.J."/>
            <person name="Ladd B."/>
            <person name="Jarett J.K."/>
            <person name="Geller-Mcgrath D.E."/>
            <person name="Sieber C.M."/>
            <person name="Emerson J.B."/>
            <person name="Anantharaman K."/>
            <person name="Thomas B.C."/>
            <person name="Malmstrom R."/>
            <person name="Stieglmeier M."/>
            <person name="Klingl A."/>
            <person name="Woyke T."/>
            <person name="Ryan C.M."/>
            <person name="Banfield J.F."/>
        </authorList>
    </citation>
    <scope>NUCLEOTIDE SEQUENCE [LARGE SCALE GENOMIC DNA]</scope>
    <source>
        <strain evidence="2">CG23_combo_of_CG06-09_8_20_14_all_39_25</strain>
    </source>
</reference>
<dbReference type="InterPro" id="IPR036390">
    <property type="entry name" value="WH_DNA-bd_sf"/>
</dbReference>
<dbReference type="PANTHER" id="PTHR33221:SF5">
    <property type="entry name" value="HTH-TYPE TRANSCRIPTIONAL REGULATOR ISCR"/>
    <property type="match status" value="1"/>
</dbReference>